<keyword evidence="2 3" id="KW-0378">Hydrolase</keyword>
<comment type="similarity">
    <text evidence="1">Belongs to the 4-hydroxybenzoyl-CoA thioesterase family.</text>
</comment>
<evidence type="ECO:0000256" key="2">
    <source>
        <dbReference type="ARBA" id="ARBA00022801"/>
    </source>
</evidence>
<evidence type="ECO:0000256" key="1">
    <source>
        <dbReference type="ARBA" id="ARBA00005953"/>
    </source>
</evidence>
<dbReference type="GO" id="GO:0016787">
    <property type="term" value="F:hydrolase activity"/>
    <property type="evidence" value="ECO:0007669"/>
    <property type="project" value="UniProtKB-KW"/>
</dbReference>
<gene>
    <name evidence="3" type="ORF">ACFQGB_20100</name>
</gene>
<evidence type="ECO:0000313" key="4">
    <source>
        <dbReference type="Proteomes" id="UP001596395"/>
    </source>
</evidence>
<dbReference type="Proteomes" id="UP001596395">
    <property type="component" value="Unassembled WGS sequence"/>
</dbReference>
<proteinExistence type="inferred from homology"/>
<dbReference type="InterPro" id="IPR050563">
    <property type="entry name" value="4-hydroxybenzoyl-CoA_TE"/>
</dbReference>
<comment type="caution">
    <text evidence="3">The sequence shown here is derived from an EMBL/GenBank/DDBJ whole genome shotgun (WGS) entry which is preliminary data.</text>
</comment>
<dbReference type="EMBL" id="JBHSXN010000005">
    <property type="protein sequence ID" value="MFC6955170.1"/>
    <property type="molecule type" value="Genomic_DNA"/>
</dbReference>
<dbReference type="InterPro" id="IPR029069">
    <property type="entry name" value="HotDog_dom_sf"/>
</dbReference>
<dbReference type="AlphaFoldDB" id="A0ABD5VIN4"/>
<sequence>MTDDVYAVDVAVRYQDVDALGHVNNAIYATYLEEARVQYLPDVLGDTGAIEAVLANLEIDYRRPVTLEDGFVTVEIEVVDVGTKSVTFEYEVYASGDLAAEASTVQVAYDGETQESVEIPEEWRQTLREFEGLN</sequence>
<dbReference type="Pfam" id="PF13279">
    <property type="entry name" value="4HBT_2"/>
    <property type="match status" value="1"/>
</dbReference>
<dbReference type="Gene3D" id="3.10.129.10">
    <property type="entry name" value="Hotdog Thioesterase"/>
    <property type="match status" value="1"/>
</dbReference>
<name>A0ABD5VIN4_9EURY</name>
<reference evidence="3 4" key="1">
    <citation type="journal article" date="2019" name="Int. J. Syst. Evol. Microbiol.">
        <title>The Global Catalogue of Microorganisms (GCM) 10K type strain sequencing project: providing services to taxonomists for standard genome sequencing and annotation.</title>
        <authorList>
            <consortium name="The Broad Institute Genomics Platform"/>
            <consortium name="The Broad Institute Genome Sequencing Center for Infectious Disease"/>
            <person name="Wu L."/>
            <person name="Ma J."/>
        </authorList>
    </citation>
    <scope>NUCLEOTIDE SEQUENCE [LARGE SCALE GENOMIC DNA]</scope>
    <source>
        <strain evidence="3 4">GX26</strain>
    </source>
</reference>
<dbReference type="EC" id="3.1.2.-" evidence="3"/>
<dbReference type="PANTHER" id="PTHR31793:SF27">
    <property type="entry name" value="NOVEL THIOESTERASE SUPERFAMILY DOMAIN AND SAPOSIN A-TYPE DOMAIN CONTAINING PROTEIN (0610012H03RIK)"/>
    <property type="match status" value="1"/>
</dbReference>
<protein>
    <submittedName>
        <fullName evidence="3">Acyl-CoA thioesterase</fullName>
        <ecNumber evidence="3">3.1.2.-</ecNumber>
    </submittedName>
</protein>
<dbReference type="SUPFAM" id="SSF54637">
    <property type="entry name" value="Thioesterase/thiol ester dehydrase-isomerase"/>
    <property type="match status" value="1"/>
</dbReference>
<keyword evidence="4" id="KW-1185">Reference proteome</keyword>
<dbReference type="CDD" id="cd00586">
    <property type="entry name" value="4HBT"/>
    <property type="match status" value="1"/>
</dbReference>
<organism evidence="3 4">
    <name type="scientific">Halorubellus litoreus</name>
    <dbReference type="NCBI Taxonomy" id="755308"/>
    <lineage>
        <taxon>Archaea</taxon>
        <taxon>Methanobacteriati</taxon>
        <taxon>Methanobacteriota</taxon>
        <taxon>Stenosarchaea group</taxon>
        <taxon>Halobacteria</taxon>
        <taxon>Halobacteriales</taxon>
        <taxon>Halorubellaceae</taxon>
        <taxon>Halorubellus</taxon>
    </lineage>
</organism>
<accession>A0ABD5VIN4</accession>
<evidence type="ECO:0000313" key="3">
    <source>
        <dbReference type="EMBL" id="MFC6955170.1"/>
    </source>
</evidence>
<dbReference type="PANTHER" id="PTHR31793">
    <property type="entry name" value="4-HYDROXYBENZOYL-COA THIOESTERASE FAMILY MEMBER"/>
    <property type="match status" value="1"/>
</dbReference>
<dbReference type="RefSeq" id="WP_336352106.1">
    <property type="nucleotide sequence ID" value="NZ_JAZAQL010000005.1"/>
</dbReference>